<sequence length="557" mass="62385">MLRLPLSDERDLDLKEAAIGLDLGSSSTRANIRALDGKSEYIHISDFSSTGYPFEPVPGPVYHLHAEPKDLECRRPMSLKYGMYLLANASTNLVKEYPAVDHVFALSGDFGFRARARQAQWTLDFEDVYTEIMVDAFRKHCDIKGGTHFAVGKHDIYFVTETEALATYIFDSELDRLRPDEGRVETKSAYFLFFDFGGHNMNGCGITRTPIPVFVGGTFRTIVLEAEEINEDWNQAFEGTLNVVNEKLAAFCKAVPSGADCTVVMSGGSAGNRALQRYLATAVEQNTLPPPIFTSEFDLFYGSARIAKGAAYTIANFRTVQQFFREGAAIGVQKRPGGFFNNASNPSLAWETSSTLVFAKSDGTDDFKLICDPFFTRFRRPHPRQLIDNNGCYDLVYLGRKDRGEWRCRVSLEVVNKVDMLVIKTSHRGVTGTRLASAWARYRTLRLPVHFVTGTNTAPQNSDGSDGREDDEDDEEIDYGPGFPSEDEDEVDSDVADTYQPTDEEEEEEEQGVVIARSTRSRPSRVPQRYGRFTAVPTSSAAKKRKRRSAFEDEDEE</sequence>
<feature type="region of interest" description="Disordered" evidence="1">
    <location>
        <begin position="453"/>
        <end position="557"/>
    </location>
</feature>
<dbReference type="EMBL" id="JAUKUD010000007">
    <property type="protein sequence ID" value="KAK0737762.1"/>
    <property type="molecule type" value="Genomic_DNA"/>
</dbReference>
<proteinExistence type="predicted"/>
<dbReference type="AlphaFoldDB" id="A0AA40BNX9"/>
<protein>
    <recommendedName>
        <fullName evidence="4">Actin-like ATPase domain-containing protein</fullName>
    </recommendedName>
</protein>
<feature type="compositionally biased region" description="Acidic residues" evidence="1">
    <location>
        <begin position="502"/>
        <end position="511"/>
    </location>
</feature>
<evidence type="ECO:0008006" key="4">
    <source>
        <dbReference type="Google" id="ProtNLM"/>
    </source>
</evidence>
<comment type="caution">
    <text evidence="2">The sequence shown here is derived from an EMBL/GenBank/DDBJ whole genome shotgun (WGS) entry which is preliminary data.</text>
</comment>
<feature type="compositionally biased region" description="Acidic residues" evidence="1">
    <location>
        <begin position="468"/>
        <end position="478"/>
    </location>
</feature>
<name>A0AA40BNX9_9PEZI</name>
<gene>
    <name evidence="2" type="ORF">B0T18DRAFT_394187</name>
</gene>
<organism evidence="2 3">
    <name type="scientific">Schizothecium vesticola</name>
    <dbReference type="NCBI Taxonomy" id="314040"/>
    <lineage>
        <taxon>Eukaryota</taxon>
        <taxon>Fungi</taxon>
        <taxon>Dikarya</taxon>
        <taxon>Ascomycota</taxon>
        <taxon>Pezizomycotina</taxon>
        <taxon>Sordariomycetes</taxon>
        <taxon>Sordariomycetidae</taxon>
        <taxon>Sordariales</taxon>
        <taxon>Schizotheciaceae</taxon>
        <taxon>Schizothecium</taxon>
    </lineage>
</organism>
<evidence type="ECO:0000256" key="1">
    <source>
        <dbReference type="SAM" id="MobiDB-lite"/>
    </source>
</evidence>
<dbReference type="Proteomes" id="UP001172155">
    <property type="component" value="Unassembled WGS sequence"/>
</dbReference>
<evidence type="ECO:0000313" key="2">
    <source>
        <dbReference type="EMBL" id="KAK0737762.1"/>
    </source>
</evidence>
<accession>A0AA40BNX9</accession>
<keyword evidence="3" id="KW-1185">Reference proteome</keyword>
<feature type="compositionally biased region" description="Acidic residues" evidence="1">
    <location>
        <begin position="485"/>
        <end position="495"/>
    </location>
</feature>
<evidence type="ECO:0000313" key="3">
    <source>
        <dbReference type="Proteomes" id="UP001172155"/>
    </source>
</evidence>
<feature type="compositionally biased region" description="Polar residues" evidence="1">
    <location>
        <begin position="453"/>
        <end position="462"/>
    </location>
</feature>
<reference evidence="2" key="1">
    <citation type="submission" date="2023-06" db="EMBL/GenBank/DDBJ databases">
        <title>Genome-scale phylogeny and comparative genomics of the fungal order Sordariales.</title>
        <authorList>
            <consortium name="Lawrence Berkeley National Laboratory"/>
            <person name="Hensen N."/>
            <person name="Bonometti L."/>
            <person name="Westerberg I."/>
            <person name="Brannstrom I.O."/>
            <person name="Guillou S."/>
            <person name="Cros-Aarteil S."/>
            <person name="Calhoun S."/>
            <person name="Haridas S."/>
            <person name="Kuo A."/>
            <person name="Mondo S."/>
            <person name="Pangilinan J."/>
            <person name="Riley R."/>
            <person name="LaButti K."/>
            <person name="Andreopoulos B."/>
            <person name="Lipzen A."/>
            <person name="Chen C."/>
            <person name="Yanf M."/>
            <person name="Daum C."/>
            <person name="Ng V."/>
            <person name="Clum A."/>
            <person name="Steindorff A."/>
            <person name="Ohm R."/>
            <person name="Martin F."/>
            <person name="Silar P."/>
            <person name="Natvig D."/>
            <person name="Lalanne C."/>
            <person name="Gautier V."/>
            <person name="Ament-velasquez S.L."/>
            <person name="Kruys A."/>
            <person name="Hutchinson M.I."/>
            <person name="Powell A.J."/>
            <person name="Barry K."/>
            <person name="Miller A.N."/>
            <person name="Grigoriev I.V."/>
            <person name="Debuchy R."/>
            <person name="Gladieux P."/>
            <person name="Thoren M.H."/>
            <person name="Johannesson H."/>
        </authorList>
    </citation>
    <scope>NUCLEOTIDE SEQUENCE</scope>
    <source>
        <strain evidence="2">SMH3187-1</strain>
    </source>
</reference>